<keyword evidence="4" id="KW-1185">Reference proteome</keyword>
<dbReference type="SUPFAM" id="SSF101447">
    <property type="entry name" value="Formin homology 2 domain (FH2 domain)"/>
    <property type="match status" value="1"/>
</dbReference>
<feature type="coiled-coil region" evidence="1">
    <location>
        <begin position="140"/>
        <end position="167"/>
    </location>
</feature>
<dbReference type="InterPro" id="IPR051425">
    <property type="entry name" value="Formin_Homology"/>
</dbReference>
<gene>
    <name evidence="3" type="ORF">WMY93_017718</name>
</gene>
<reference evidence="4" key="1">
    <citation type="submission" date="2024-04" db="EMBL/GenBank/DDBJ databases">
        <title>Salinicola lusitanus LLJ914,a marine bacterium isolated from the Okinawa Trough.</title>
        <authorList>
            <person name="Li J."/>
        </authorList>
    </citation>
    <scope>NUCLEOTIDE SEQUENCE [LARGE SCALE GENOMIC DNA]</scope>
</reference>
<evidence type="ECO:0000313" key="4">
    <source>
        <dbReference type="Proteomes" id="UP001460270"/>
    </source>
</evidence>
<comment type="caution">
    <text evidence="3">The sequence shown here is derived from an EMBL/GenBank/DDBJ whole genome shotgun (WGS) entry which is preliminary data.</text>
</comment>
<feature type="domain" description="FH2" evidence="2">
    <location>
        <begin position="1"/>
        <end position="205"/>
    </location>
</feature>
<dbReference type="Proteomes" id="UP001460270">
    <property type="component" value="Unassembled WGS sequence"/>
</dbReference>
<dbReference type="InterPro" id="IPR015425">
    <property type="entry name" value="FH2_Formin"/>
</dbReference>
<dbReference type="InterPro" id="IPR042201">
    <property type="entry name" value="FH2_Formin_sf"/>
</dbReference>
<accession>A0AAW0P0I8</accession>
<sequence length="205" mass="23349">MNDLQPVIQQKIRMCQQLYNSKSFVSVLEYLLAMGNYLNENAGKEKVKGIRLSTLSKMSQLRGKDRDFTLLHALVEQILFHQPALVAFTEELAEFETDPGASIKGLTAEVDVLKNELQKVVQYRKASKKRKLGDTHPNFIKDLKAVIEKHQLDLSTLTKTCEEMKKLYSAILVKFGEASDQDSQELFGVITQFIHDFKRAQAETI</sequence>
<dbReference type="AlphaFoldDB" id="A0AAW0P0I8"/>
<evidence type="ECO:0000256" key="1">
    <source>
        <dbReference type="SAM" id="Coils"/>
    </source>
</evidence>
<name>A0AAW0P0I8_9GOBI</name>
<dbReference type="Gene3D" id="1.20.58.2220">
    <property type="entry name" value="Formin, FH2 domain"/>
    <property type="match status" value="1"/>
</dbReference>
<dbReference type="EMBL" id="JBBPFD010000012">
    <property type="protein sequence ID" value="KAK7905111.1"/>
    <property type="molecule type" value="Genomic_DNA"/>
</dbReference>
<organism evidence="3 4">
    <name type="scientific">Mugilogobius chulae</name>
    <name type="common">yellowstripe goby</name>
    <dbReference type="NCBI Taxonomy" id="88201"/>
    <lineage>
        <taxon>Eukaryota</taxon>
        <taxon>Metazoa</taxon>
        <taxon>Chordata</taxon>
        <taxon>Craniata</taxon>
        <taxon>Vertebrata</taxon>
        <taxon>Euteleostomi</taxon>
        <taxon>Actinopterygii</taxon>
        <taxon>Neopterygii</taxon>
        <taxon>Teleostei</taxon>
        <taxon>Neoteleostei</taxon>
        <taxon>Acanthomorphata</taxon>
        <taxon>Gobiaria</taxon>
        <taxon>Gobiiformes</taxon>
        <taxon>Gobioidei</taxon>
        <taxon>Gobiidae</taxon>
        <taxon>Gobionellinae</taxon>
        <taxon>Mugilogobius</taxon>
    </lineage>
</organism>
<evidence type="ECO:0000313" key="3">
    <source>
        <dbReference type="EMBL" id="KAK7905111.1"/>
    </source>
</evidence>
<dbReference type="PANTHER" id="PTHR45725:SF10">
    <property type="entry name" value="FH2 DOMAIN-CONTAINING PROTEIN"/>
    <property type="match status" value="1"/>
</dbReference>
<keyword evidence="1" id="KW-0175">Coiled coil</keyword>
<proteinExistence type="predicted"/>
<dbReference type="Pfam" id="PF02181">
    <property type="entry name" value="FH2"/>
    <property type="match status" value="1"/>
</dbReference>
<evidence type="ECO:0000259" key="2">
    <source>
        <dbReference type="PROSITE" id="PS51444"/>
    </source>
</evidence>
<protein>
    <recommendedName>
        <fullName evidence="2">FH2 domain-containing protein</fullName>
    </recommendedName>
</protein>
<dbReference type="PROSITE" id="PS51444">
    <property type="entry name" value="FH2"/>
    <property type="match status" value="1"/>
</dbReference>
<dbReference type="PANTHER" id="PTHR45725">
    <property type="entry name" value="FORMIN HOMOLOGY 2 FAMILY MEMBER"/>
    <property type="match status" value="1"/>
</dbReference>